<keyword evidence="10 12" id="KW-0560">Oxidoreductase</keyword>
<evidence type="ECO:0000256" key="14">
    <source>
        <dbReference type="SAM" id="MobiDB-lite"/>
    </source>
</evidence>
<comment type="similarity">
    <text evidence="4 12">Belongs to the GMC oxidoreductase family.</text>
</comment>
<dbReference type="EMBL" id="GL988040">
    <property type="protein sequence ID" value="EGS22332.1"/>
    <property type="molecule type" value="Genomic_DNA"/>
</dbReference>
<feature type="compositionally biased region" description="Basic and acidic residues" evidence="14">
    <location>
        <begin position="765"/>
        <end position="775"/>
    </location>
</feature>
<dbReference type="SUPFAM" id="SSF51905">
    <property type="entry name" value="FAD/NAD(P)-binding domain"/>
    <property type="match status" value="1"/>
</dbReference>
<dbReference type="OMA" id="YGVIYET"/>
<dbReference type="InterPro" id="IPR007867">
    <property type="entry name" value="GMC_OxRtase_C"/>
</dbReference>
<dbReference type="KEGG" id="cthr:CTHT_0018560"/>
<gene>
    <name evidence="17" type="ORF">CTHT_0018560</name>
</gene>
<dbReference type="OrthoDB" id="269227at2759"/>
<keyword evidence="18" id="KW-1185">Reference proteome</keyword>
<feature type="active site" description="Proton acceptor" evidence="13">
    <location>
        <position position="672"/>
    </location>
</feature>
<dbReference type="GO" id="GO:0046577">
    <property type="term" value="F:long-chain-alcohol oxidase activity"/>
    <property type="evidence" value="ECO:0007669"/>
    <property type="project" value="UniProtKB-EC"/>
</dbReference>
<dbReference type="PIRSF" id="PIRSF028937">
    <property type="entry name" value="Lg_Ch_AO"/>
    <property type="match status" value="1"/>
</dbReference>
<dbReference type="GeneID" id="18255894"/>
<protein>
    <recommendedName>
        <fullName evidence="5 12">Long-chain-alcohol oxidase</fullName>
        <ecNumber evidence="5 12">1.1.3.20</ecNumber>
    </recommendedName>
</protein>
<comment type="subcellular location">
    <subcellularLocation>
        <location evidence="3">Membrane</location>
    </subcellularLocation>
</comment>
<evidence type="ECO:0000256" key="9">
    <source>
        <dbReference type="ARBA" id="ARBA00022989"/>
    </source>
</evidence>
<keyword evidence="11" id="KW-0472">Membrane</keyword>
<evidence type="ECO:0000256" key="10">
    <source>
        <dbReference type="ARBA" id="ARBA00023002"/>
    </source>
</evidence>
<dbReference type="InterPro" id="IPR036188">
    <property type="entry name" value="FAD/NAD-bd_sf"/>
</dbReference>
<evidence type="ECO:0000256" key="3">
    <source>
        <dbReference type="ARBA" id="ARBA00004370"/>
    </source>
</evidence>
<evidence type="ECO:0000256" key="1">
    <source>
        <dbReference type="ARBA" id="ARBA00000920"/>
    </source>
</evidence>
<feature type="domain" description="Glucose-methanol-choline oxidoreductase C-terminal" evidence="16">
    <location>
        <begin position="591"/>
        <end position="724"/>
    </location>
</feature>
<evidence type="ECO:0000259" key="16">
    <source>
        <dbReference type="Pfam" id="PF05199"/>
    </source>
</evidence>
<dbReference type="PANTHER" id="PTHR46056:SF12">
    <property type="entry name" value="LONG-CHAIN-ALCOHOL OXIDASE"/>
    <property type="match status" value="1"/>
</dbReference>
<feature type="domain" description="Glucose-methanol-choline oxidoreductase N-terminal" evidence="15">
    <location>
        <begin position="287"/>
        <end position="505"/>
    </location>
</feature>
<dbReference type="Pfam" id="PF05199">
    <property type="entry name" value="GMC_oxred_C"/>
    <property type="match status" value="1"/>
</dbReference>
<sequence length="786" mass="85905">MRPLTPDASPAAAPLAVDLPPYTEFLNETQWKVLMALMDAVIPAIRVQDTAQQQQGSRMQDDLSALHLSSAEYSDAASQLRNAVTPLDPTAELIEAYLAERPSDNPLFAQLMKCILSNIPPSKQRELKILLSVLSTRAGSLILTHRASPLPLLSIQDRTKILRSWATSPLWSIRALFKSMTTLGKLAWLRSTPYFAPLTGFPRVPAAWVAGSKSYPYEFLQFSPGPDVKAPVEIATDVVIVGSGCGAGVVAHKLATEFGKGLNVLVIEKGWHFDASHFPMSQTTGLANLFEAGGVIESDDGSITVTAGACFGGGGTVNWSASLQPQDFVRKEWAQERKLEFFETEDFQKCLDRVWKHMGVTGDKLTPSHGNKVLLEGAKRLGYTAKIVPQNCGDNAHHDGYCTLGCWKGEKNGPVNGWFPEAAEQGVKFVEGMKVDKVLFDVKKGKRVAVGVEGVWTPRGGAEQVKVVVKSKKVVVSCGTLWSPVVLMNSGLKNPQIGKNLYLHPTNFVMGVFDENVQPWEGGCLTSVVSDFDNLDGKGHGVKLEAIFLPWTTGQNYKLHAAKYPHLNAFIAICRDRDTGHIYRDPVSGCPRIAYTPSDFDRAHNLRGIIELSRILFSSGAREIVPALPGLEPFVVSADKSADKTKDDFEKWIARLKQHGNRPPSTPFASAHQMGTCRMSAREKDGVVDPRGRVWGTEGLYVADASVFPSASGVNPMITVMAIAEHIARGIVEDLKGEGMQAKFLTTGAEINNTRKDHRLNLAAQERRYSFDGRRSTTSNSRDLDS</sequence>
<dbReference type="GO" id="GO:0016020">
    <property type="term" value="C:membrane"/>
    <property type="evidence" value="ECO:0007669"/>
    <property type="project" value="UniProtKB-SubCell"/>
</dbReference>
<evidence type="ECO:0000256" key="7">
    <source>
        <dbReference type="ARBA" id="ARBA00022692"/>
    </source>
</evidence>
<reference evidence="17 18" key="1">
    <citation type="journal article" date="2011" name="Cell">
        <title>Insight into structure and assembly of the nuclear pore complex by utilizing the genome of a eukaryotic thermophile.</title>
        <authorList>
            <person name="Amlacher S."/>
            <person name="Sarges P."/>
            <person name="Flemming D."/>
            <person name="van Noort V."/>
            <person name="Kunze R."/>
            <person name="Devos D.P."/>
            <person name="Arumugam M."/>
            <person name="Bork P."/>
            <person name="Hurt E."/>
        </authorList>
    </citation>
    <scope>NUCLEOTIDE SEQUENCE [LARGE SCALE GENOMIC DNA]</scope>
    <source>
        <strain evidence="18">DSM 1495 / CBS 144.50 / IMI 039719</strain>
    </source>
</reference>
<dbReference type="Gene3D" id="3.50.50.60">
    <property type="entry name" value="FAD/NAD(P)-binding domain"/>
    <property type="match status" value="2"/>
</dbReference>
<dbReference type="PANTHER" id="PTHR46056">
    <property type="entry name" value="LONG-CHAIN-ALCOHOL OXIDASE"/>
    <property type="match status" value="1"/>
</dbReference>
<evidence type="ECO:0000256" key="2">
    <source>
        <dbReference type="ARBA" id="ARBA00003842"/>
    </source>
</evidence>
<evidence type="ECO:0000313" key="17">
    <source>
        <dbReference type="EMBL" id="EGS22332.1"/>
    </source>
</evidence>
<dbReference type="HOGENOM" id="CLU_008878_3_1_1"/>
<keyword evidence="7" id="KW-0812">Transmembrane</keyword>
<dbReference type="Proteomes" id="UP000008066">
    <property type="component" value="Unassembled WGS sequence"/>
</dbReference>
<dbReference type="EC" id="1.1.3.20" evidence="5 12"/>
<evidence type="ECO:0000256" key="4">
    <source>
        <dbReference type="ARBA" id="ARBA00010790"/>
    </source>
</evidence>
<feature type="region of interest" description="Disordered" evidence="14">
    <location>
        <begin position="762"/>
        <end position="786"/>
    </location>
</feature>
<evidence type="ECO:0000256" key="8">
    <source>
        <dbReference type="ARBA" id="ARBA00022827"/>
    </source>
</evidence>
<feature type="compositionally biased region" description="Polar residues" evidence="14">
    <location>
        <begin position="776"/>
        <end position="786"/>
    </location>
</feature>
<dbReference type="AlphaFoldDB" id="G0S2U9"/>
<keyword evidence="6" id="KW-0285">Flavoprotein</keyword>
<dbReference type="RefSeq" id="XP_006692351.1">
    <property type="nucleotide sequence ID" value="XM_006692288.1"/>
</dbReference>
<keyword evidence="8" id="KW-0274">FAD</keyword>
<comment type="catalytic activity">
    <reaction evidence="1 12">
        <text>a long-chain primary fatty alcohol + O2 = a long-chain fatty aldehyde + H2O2</text>
        <dbReference type="Rhea" id="RHEA:22756"/>
        <dbReference type="ChEBI" id="CHEBI:15379"/>
        <dbReference type="ChEBI" id="CHEBI:16240"/>
        <dbReference type="ChEBI" id="CHEBI:17176"/>
        <dbReference type="ChEBI" id="CHEBI:77396"/>
        <dbReference type="EC" id="1.1.3.20"/>
    </reaction>
</comment>
<organism evidence="18">
    <name type="scientific">Chaetomium thermophilum (strain DSM 1495 / CBS 144.50 / IMI 039719)</name>
    <name type="common">Thermochaetoides thermophila</name>
    <dbReference type="NCBI Taxonomy" id="759272"/>
    <lineage>
        <taxon>Eukaryota</taxon>
        <taxon>Fungi</taxon>
        <taxon>Dikarya</taxon>
        <taxon>Ascomycota</taxon>
        <taxon>Pezizomycotina</taxon>
        <taxon>Sordariomycetes</taxon>
        <taxon>Sordariomycetidae</taxon>
        <taxon>Sordariales</taxon>
        <taxon>Chaetomiaceae</taxon>
        <taxon>Thermochaetoides</taxon>
    </lineage>
</organism>
<evidence type="ECO:0000259" key="15">
    <source>
        <dbReference type="Pfam" id="PF00732"/>
    </source>
</evidence>
<dbReference type="eggNOG" id="ENOG502QSD8">
    <property type="taxonomic scope" value="Eukaryota"/>
</dbReference>
<dbReference type="GO" id="GO:0050660">
    <property type="term" value="F:flavin adenine dinucleotide binding"/>
    <property type="evidence" value="ECO:0007669"/>
    <property type="project" value="InterPro"/>
</dbReference>
<accession>G0S2U9</accession>
<comment type="function">
    <text evidence="2">Long-chain fatty alcohol oxidase involved in the omega-oxidation pathway of lipid degradation.</text>
</comment>
<name>G0S2U9_CHATD</name>
<evidence type="ECO:0000256" key="6">
    <source>
        <dbReference type="ARBA" id="ARBA00022630"/>
    </source>
</evidence>
<dbReference type="Pfam" id="PF00732">
    <property type="entry name" value="GMC_oxred_N"/>
    <property type="match status" value="1"/>
</dbReference>
<evidence type="ECO:0000256" key="13">
    <source>
        <dbReference type="PIRSR" id="PIRSR028937-1"/>
    </source>
</evidence>
<evidence type="ECO:0000256" key="12">
    <source>
        <dbReference type="PIRNR" id="PIRNR028937"/>
    </source>
</evidence>
<evidence type="ECO:0000256" key="5">
    <source>
        <dbReference type="ARBA" id="ARBA00013125"/>
    </source>
</evidence>
<dbReference type="InterPro" id="IPR000172">
    <property type="entry name" value="GMC_OxRdtase_N"/>
</dbReference>
<proteinExistence type="inferred from homology"/>
<dbReference type="InterPro" id="IPR012400">
    <property type="entry name" value="Long_Oxdase"/>
</dbReference>
<evidence type="ECO:0000313" key="18">
    <source>
        <dbReference type="Proteomes" id="UP000008066"/>
    </source>
</evidence>
<keyword evidence="9" id="KW-1133">Transmembrane helix</keyword>
<evidence type="ECO:0000256" key="11">
    <source>
        <dbReference type="ARBA" id="ARBA00023136"/>
    </source>
</evidence>